<sequence>MENLGFVSEKPTYFYIGGVVKNNMKSNKLPKFIFLAITLTIIIGISASPTLQQLIVQETEAARKKDNSLVPIATSRDNVYVAWDSNKTGNREILFRASSDGGNTFGEKINISNSTNGRSDMQDVAASGNNVYVTWCDDKTGDMEIYMRKSTDGGQTFGNTTMLKSMGTLPSNIKYIPYEQQDPELIQIDTNVALSGNNVYAMWWENKTGNWEVLLSRSIDGGQTFEDTINISNSSTAFSERAQLAADGNNVYVTWWEEPGREPMFRSSNDNGETFGPVLSLAANGTLGSGKE</sequence>
<keyword evidence="1" id="KW-0472">Membrane</keyword>
<feature type="transmembrane region" description="Helical" evidence="1">
    <location>
        <begin position="32"/>
        <end position="51"/>
    </location>
</feature>
<evidence type="ECO:0000313" key="2">
    <source>
        <dbReference type="EMBL" id="ALI34586.1"/>
    </source>
</evidence>
<organism evidence="2 3">
    <name type="scientific">Candidatus Nitrosocosmicus oleophilus</name>
    <dbReference type="NCBI Taxonomy" id="1353260"/>
    <lineage>
        <taxon>Archaea</taxon>
        <taxon>Nitrososphaerota</taxon>
        <taxon>Nitrososphaeria</taxon>
        <taxon>Nitrososphaerales</taxon>
        <taxon>Nitrososphaeraceae</taxon>
        <taxon>Candidatus Nitrosocosmicus</taxon>
    </lineage>
</organism>
<dbReference type="KEGG" id="taa:NMY3_00372"/>
<dbReference type="CDD" id="cd15482">
    <property type="entry name" value="Sialidase_non-viral"/>
    <property type="match status" value="1"/>
</dbReference>
<name>A0A654LVW7_9ARCH</name>
<evidence type="ECO:0008006" key="4">
    <source>
        <dbReference type="Google" id="ProtNLM"/>
    </source>
</evidence>
<dbReference type="EMBL" id="CP012850">
    <property type="protein sequence ID" value="ALI34586.1"/>
    <property type="molecule type" value="Genomic_DNA"/>
</dbReference>
<keyword evidence="1" id="KW-1133">Transmembrane helix</keyword>
<dbReference type="Proteomes" id="UP000058925">
    <property type="component" value="Chromosome"/>
</dbReference>
<dbReference type="SUPFAM" id="SSF50939">
    <property type="entry name" value="Sialidases"/>
    <property type="match status" value="1"/>
</dbReference>
<reference evidence="3" key="1">
    <citation type="submission" date="2015-10" db="EMBL/GenBank/DDBJ databases">
        <title>Niche specialization of a soil ammonia-oxidizing archaeon, Candidatus Nitrosocosmicus oleophilus.</title>
        <authorList>
            <person name="Jung M.-Y."/>
            <person name="Rhee S.-K."/>
        </authorList>
    </citation>
    <scope>NUCLEOTIDE SEQUENCE [LARGE SCALE GENOMIC DNA]</scope>
    <source>
        <strain evidence="3">MY3</strain>
    </source>
</reference>
<evidence type="ECO:0000313" key="3">
    <source>
        <dbReference type="Proteomes" id="UP000058925"/>
    </source>
</evidence>
<dbReference type="GeneID" id="60420550"/>
<gene>
    <name evidence="2" type="ORF">NMY3_00372</name>
</gene>
<proteinExistence type="predicted"/>
<keyword evidence="1" id="KW-0812">Transmembrane</keyword>
<dbReference type="InterPro" id="IPR036278">
    <property type="entry name" value="Sialidase_sf"/>
</dbReference>
<keyword evidence="3" id="KW-1185">Reference proteome</keyword>
<dbReference type="AlphaFoldDB" id="A0A654LVW7"/>
<accession>A0A654LVW7</accession>
<evidence type="ECO:0000256" key="1">
    <source>
        <dbReference type="SAM" id="Phobius"/>
    </source>
</evidence>
<dbReference type="Gene3D" id="2.120.10.10">
    <property type="match status" value="2"/>
</dbReference>
<protein>
    <recommendedName>
        <fullName evidence="4">BNR/Asp-box repeat protein</fullName>
    </recommendedName>
</protein>
<dbReference type="RefSeq" id="WP_231100169.1">
    <property type="nucleotide sequence ID" value="NZ_CP012850.1"/>
</dbReference>